<dbReference type="InterPro" id="IPR017871">
    <property type="entry name" value="ABC_transporter-like_CS"/>
</dbReference>
<dbReference type="PROSITE" id="PS00211">
    <property type="entry name" value="ABC_TRANSPORTER_1"/>
    <property type="match status" value="1"/>
</dbReference>
<evidence type="ECO:0000256" key="1">
    <source>
        <dbReference type="ARBA" id="ARBA00005417"/>
    </source>
</evidence>
<comment type="caution">
    <text evidence="6">The sequence shown here is derived from an EMBL/GenBank/DDBJ whole genome shotgun (WGS) entry which is preliminary data.</text>
</comment>
<dbReference type="PROSITE" id="PS50893">
    <property type="entry name" value="ABC_TRANSPORTER_2"/>
    <property type="match status" value="1"/>
</dbReference>
<dbReference type="GO" id="GO:0016887">
    <property type="term" value="F:ATP hydrolysis activity"/>
    <property type="evidence" value="ECO:0007669"/>
    <property type="project" value="InterPro"/>
</dbReference>
<dbReference type="Proteomes" id="UP001142078">
    <property type="component" value="Unassembled WGS sequence"/>
</dbReference>
<dbReference type="RefSeq" id="WP_042678867.1">
    <property type="nucleotide sequence ID" value="NZ_CABKTM010000008.1"/>
</dbReference>
<feature type="domain" description="ABC transporter" evidence="5">
    <location>
        <begin position="5"/>
        <end position="234"/>
    </location>
</feature>
<dbReference type="InterPro" id="IPR003439">
    <property type="entry name" value="ABC_transporter-like_ATP-bd"/>
</dbReference>
<dbReference type="GO" id="GO:0005524">
    <property type="term" value="F:ATP binding"/>
    <property type="evidence" value="ECO:0007669"/>
    <property type="project" value="UniProtKB-KW"/>
</dbReference>
<evidence type="ECO:0000313" key="6">
    <source>
        <dbReference type="EMBL" id="MCR2044883.1"/>
    </source>
</evidence>
<sequence>MNNIITVDNLNFKYGRNEVLKNISFEVEEGDYVGIVGPNGSGKTTLIKILLGLINSYEGQIHQNIADRNSIGYVPQKGVTNDRLFPATVKEIVITGLLSKKRGTKFYSKEDYNRVDTILNKLKIGDLKDKKIGNLSGGQQQRVLLARAMVSSPSILILDEPTSALDPEIREEFYKLLKELNKENVTIILVSHDILSIEKYISKILYLDKKLVFYGSYEDFRHSKEMVKYFGFIIKD</sequence>
<accession>A0A9X2MIW5</accession>
<dbReference type="PANTHER" id="PTHR42734">
    <property type="entry name" value="METAL TRANSPORT SYSTEM ATP-BINDING PROTEIN TM_0124-RELATED"/>
    <property type="match status" value="1"/>
</dbReference>
<name>A0A9X2MIW5_9FIRM</name>
<evidence type="ECO:0000259" key="5">
    <source>
        <dbReference type="PROSITE" id="PS50893"/>
    </source>
</evidence>
<dbReference type="EMBL" id="JANJZL010000009">
    <property type="protein sequence ID" value="MCR2044883.1"/>
    <property type="molecule type" value="Genomic_DNA"/>
</dbReference>
<dbReference type="AlphaFoldDB" id="A0A9X2MIW5"/>
<keyword evidence="7" id="KW-1185">Reference proteome</keyword>
<keyword evidence="3" id="KW-0547">Nucleotide-binding</keyword>
<dbReference type="SMART" id="SM00382">
    <property type="entry name" value="AAA"/>
    <property type="match status" value="1"/>
</dbReference>
<evidence type="ECO:0000256" key="2">
    <source>
        <dbReference type="ARBA" id="ARBA00022448"/>
    </source>
</evidence>
<evidence type="ECO:0000313" key="7">
    <source>
        <dbReference type="Proteomes" id="UP001142078"/>
    </source>
</evidence>
<dbReference type="PANTHER" id="PTHR42734:SF17">
    <property type="entry name" value="METAL TRANSPORT SYSTEM ATP-BINDING PROTEIN TM_0124-RELATED"/>
    <property type="match status" value="1"/>
</dbReference>
<proteinExistence type="inferred from homology"/>
<keyword evidence="4 6" id="KW-0067">ATP-binding</keyword>
<comment type="similarity">
    <text evidence="1">Belongs to the ABC transporter superfamily.</text>
</comment>
<dbReference type="InterPro" id="IPR027417">
    <property type="entry name" value="P-loop_NTPase"/>
</dbReference>
<dbReference type="InterPro" id="IPR050153">
    <property type="entry name" value="Metal_Ion_Import_ABC"/>
</dbReference>
<protein>
    <submittedName>
        <fullName evidence="6">ABC transporter ATP-binding protein</fullName>
    </submittedName>
</protein>
<evidence type="ECO:0000256" key="4">
    <source>
        <dbReference type="ARBA" id="ARBA00022840"/>
    </source>
</evidence>
<dbReference type="SUPFAM" id="SSF52540">
    <property type="entry name" value="P-loop containing nucleoside triphosphate hydrolases"/>
    <property type="match status" value="1"/>
</dbReference>
<dbReference type="OrthoDB" id="9806726at2"/>
<evidence type="ECO:0000256" key="3">
    <source>
        <dbReference type="ARBA" id="ARBA00022741"/>
    </source>
</evidence>
<dbReference type="Pfam" id="PF00005">
    <property type="entry name" value="ABC_tran"/>
    <property type="match status" value="1"/>
</dbReference>
<dbReference type="Gene3D" id="3.40.50.300">
    <property type="entry name" value="P-loop containing nucleotide triphosphate hydrolases"/>
    <property type="match status" value="1"/>
</dbReference>
<dbReference type="FunFam" id="3.40.50.300:FF:000134">
    <property type="entry name" value="Iron-enterobactin ABC transporter ATP-binding protein"/>
    <property type="match status" value="1"/>
</dbReference>
<gene>
    <name evidence="6" type="ORF">NSA23_12285</name>
</gene>
<dbReference type="CDD" id="cd03235">
    <property type="entry name" value="ABC_Metallic_Cations"/>
    <property type="match status" value="1"/>
</dbReference>
<dbReference type="InterPro" id="IPR003593">
    <property type="entry name" value="AAA+_ATPase"/>
</dbReference>
<organism evidence="6 7">
    <name type="scientific">Anaerosalibacter massiliensis</name>
    <dbReference type="NCBI Taxonomy" id="1347392"/>
    <lineage>
        <taxon>Bacteria</taxon>
        <taxon>Bacillati</taxon>
        <taxon>Bacillota</taxon>
        <taxon>Tissierellia</taxon>
        <taxon>Tissierellales</taxon>
        <taxon>Sporanaerobacteraceae</taxon>
        <taxon>Anaerosalibacter</taxon>
    </lineage>
</organism>
<reference evidence="6" key="1">
    <citation type="submission" date="2022-07" db="EMBL/GenBank/DDBJ databases">
        <title>Enhanced cultured diversity of the mouse gut microbiota enables custom-made synthetic communities.</title>
        <authorList>
            <person name="Afrizal A."/>
        </authorList>
    </citation>
    <scope>NUCLEOTIDE SEQUENCE</scope>
    <source>
        <strain evidence="6">DSM 29482</strain>
    </source>
</reference>
<keyword evidence="2" id="KW-0813">Transport</keyword>